<dbReference type="EMBL" id="SNRW01038928">
    <property type="protein sequence ID" value="KAA6353005.1"/>
    <property type="molecule type" value="Genomic_DNA"/>
</dbReference>
<reference evidence="1 2" key="1">
    <citation type="submission" date="2019-03" db="EMBL/GenBank/DDBJ databases">
        <title>Single cell metagenomics reveals metabolic interactions within the superorganism composed of flagellate Streblomastix strix and complex community of Bacteroidetes bacteria on its surface.</title>
        <authorList>
            <person name="Treitli S.C."/>
            <person name="Kolisko M."/>
            <person name="Husnik F."/>
            <person name="Keeling P."/>
            <person name="Hampl V."/>
        </authorList>
    </citation>
    <scope>NUCLEOTIDE SEQUENCE [LARGE SCALE GENOMIC DNA]</scope>
    <source>
        <strain evidence="1">ST1C</strain>
    </source>
</reference>
<protein>
    <submittedName>
        <fullName evidence="1">Uncharacterized protein</fullName>
    </submittedName>
</protein>
<accession>A0A5J4T6K4</accession>
<sequence length="31" mass="3568">MLKLILGESLVQYGRFMILELRSLSNQSQIS</sequence>
<dbReference type="AlphaFoldDB" id="A0A5J4T6K4"/>
<organism evidence="1 2">
    <name type="scientific">Streblomastix strix</name>
    <dbReference type="NCBI Taxonomy" id="222440"/>
    <lineage>
        <taxon>Eukaryota</taxon>
        <taxon>Metamonada</taxon>
        <taxon>Preaxostyla</taxon>
        <taxon>Oxymonadida</taxon>
        <taxon>Streblomastigidae</taxon>
        <taxon>Streblomastix</taxon>
    </lineage>
</organism>
<comment type="caution">
    <text evidence="1">The sequence shown here is derived from an EMBL/GenBank/DDBJ whole genome shotgun (WGS) entry which is preliminary data.</text>
</comment>
<evidence type="ECO:0000313" key="2">
    <source>
        <dbReference type="Proteomes" id="UP000324800"/>
    </source>
</evidence>
<dbReference type="Proteomes" id="UP000324800">
    <property type="component" value="Unassembled WGS sequence"/>
</dbReference>
<evidence type="ECO:0000313" key="1">
    <source>
        <dbReference type="EMBL" id="KAA6353005.1"/>
    </source>
</evidence>
<feature type="non-terminal residue" evidence="1">
    <location>
        <position position="31"/>
    </location>
</feature>
<gene>
    <name evidence="1" type="ORF">EZS28_051467</name>
</gene>
<name>A0A5J4T6K4_9EUKA</name>
<proteinExistence type="predicted"/>